<evidence type="ECO:0000256" key="3">
    <source>
        <dbReference type="ARBA" id="ARBA00022676"/>
    </source>
</evidence>
<keyword evidence="4" id="KW-0808">Transferase</keyword>
<dbReference type="Proteomes" id="UP000708298">
    <property type="component" value="Unassembled WGS sequence"/>
</dbReference>
<keyword evidence="2" id="KW-1003">Cell membrane</keyword>
<feature type="transmembrane region" description="Helical" evidence="8">
    <location>
        <begin position="330"/>
        <end position="346"/>
    </location>
</feature>
<dbReference type="GO" id="GO:0016763">
    <property type="term" value="F:pentosyltransferase activity"/>
    <property type="evidence" value="ECO:0007669"/>
    <property type="project" value="TreeGrafter"/>
</dbReference>
<gene>
    <name evidence="10" type="ORF">ASILVAE211_09200</name>
</gene>
<reference evidence="10" key="2">
    <citation type="submission" date="2021-01" db="EMBL/GenBank/DDBJ databases">
        <authorList>
            <person name="Mieszkin S."/>
            <person name="Pouder E."/>
            <person name="Alain K."/>
        </authorList>
    </citation>
    <scope>NUCLEOTIDE SEQUENCE</scope>
    <source>
        <strain evidence="10">HW T2.11</strain>
    </source>
</reference>
<dbReference type="RefSeq" id="WP_227321013.1">
    <property type="nucleotide sequence ID" value="NZ_JAESVB010000003.1"/>
</dbReference>
<evidence type="ECO:0000256" key="5">
    <source>
        <dbReference type="ARBA" id="ARBA00022692"/>
    </source>
</evidence>
<evidence type="ECO:0000256" key="6">
    <source>
        <dbReference type="ARBA" id="ARBA00022989"/>
    </source>
</evidence>
<evidence type="ECO:0000259" key="9">
    <source>
        <dbReference type="Pfam" id="PF13231"/>
    </source>
</evidence>
<evidence type="ECO:0000313" key="10">
    <source>
        <dbReference type="EMBL" id="MCB8875355.1"/>
    </source>
</evidence>
<dbReference type="Pfam" id="PF13231">
    <property type="entry name" value="PMT_2"/>
    <property type="match status" value="1"/>
</dbReference>
<organism evidence="10 11">
    <name type="scientific">Acidisoma silvae</name>
    <dbReference type="NCBI Taxonomy" id="2802396"/>
    <lineage>
        <taxon>Bacteria</taxon>
        <taxon>Pseudomonadati</taxon>
        <taxon>Pseudomonadota</taxon>
        <taxon>Alphaproteobacteria</taxon>
        <taxon>Acetobacterales</taxon>
        <taxon>Acidocellaceae</taxon>
        <taxon>Acidisoma</taxon>
    </lineage>
</organism>
<dbReference type="EMBL" id="JAESVB010000003">
    <property type="protein sequence ID" value="MCB8875355.1"/>
    <property type="molecule type" value="Genomic_DNA"/>
</dbReference>
<keyword evidence="11" id="KW-1185">Reference proteome</keyword>
<dbReference type="GO" id="GO:0005886">
    <property type="term" value="C:plasma membrane"/>
    <property type="evidence" value="ECO:0007669"/>
    <property type="project" value="UniProtKB-SubCell"/>
</dbReference>
<keyword evidence="7 8" id="KW-0472">Membrane</keyword>
<comment type="caution">
    <text evidence="10">The sequence shown here is derived from an EMBL/GenBank/DDBJ whole genome shotgun (WGS) entry which is preliminary data.</text>
</comment>
<feature type="transmembrane region" description="Helical" evidence="8">
    <location>
        <begin position="118"/>
        <end position="137"/>
    </location>
</feature>
<dbReference type="AlphaFoldDB" id="A0A964DYG2"/>
<feature type="transmembrane region" description="Helical" evidence="8">
    <location>
        <begin position="88"/>
        <end position="106"/>
    </location>
</feature>
<feature type="transmembrane region" description="Helical" evidence="8">
    <location>
        <begin position="352"/>
        <end position="369"/>
    </location>
</feature>
<evidence type="ECO:0000256" key="2">
    <source>
        <dbReference type="ARBA" id="ARBA00022475"/>
    </source>
</evidence>
<evidence type="ECO:0000313" key="11">
    <source>
        <dbReference type="Proteomes" id="UP000708298"/>
    </source>
</evidence>
<evidence type="ECO:0000256" key="1">
    <source>
        <dbReference type="ARBA" id="ARBA00004651"/>
    </source>
</evidence>
<feature type="domain" description="Glycosyltransferase RgtA/B/C/D-like" evidence="9">
    <location>
        <begin position="68"/>
        <end position="214"/>
    </location>
</feature>
<dbReference type="PANTHER" id="PTHR33908">
    <property type="entry name" value="MANNOSYLTRANSFERASE YKCB-RELATED"/>
    <property type="match status" value="1"/>
</dbReference>
<keyword evidence="5 8" id="KW-0812">Transmembrane</keyword>
<dbReference type="InterPro" id="IPR050297">
    <property type="entry name" value="LipidA_mod_glycosyltrf_83"/>
</dbReference>
<keyword evidence="3" id="KW-0328">Glycosyltransferase</keyword>
<feature type="transmembrane region" description="Helical" evidence="8">
    <location>
        <begin position="174"/>
        <end position="201"/>
    </location>
</feature>
<proteinExistence type="predicted"/>
<dbReference type="PANTHER" id="PTHR33908:SF11">
    <property type="entry name" value="MEMBRANE PROTEIN"/>
    <property type="match status" value="1"/>
</dbReference>
<sequence length="520" mass="56616">MSAAASRPEGRWRPLPWLIPAGLVLVTVLTRAPSFVMSVVDWDESLYFIMAQQWRAGHLPYTAVWDNKPVGIYAIFAVFQSVFGDSVLSMRLAGVAAIAGMALLTWRIARYCLRDQPAVAAELFAGIAGLLVIGTTIPDDGIAANTEIFMECFTLLGMLWALTAQGPIRAGRAVGIGLALGFAFMVKYVAVFDMFAVYAAMLILPGRLRRGVAGLWDAIRLGLLFSLGALAPFLATVLLYAAQGKLPVMVEASLLSNTRRVALPVSGNLAERAYRAQAMLFPALFLSLVWLAARVIRAPRQTLVLVAWLVTSAVGVASGGLYFSHYFLQLLPVLCITTALMLAWLFRNLPRSVRVAVGVLFVLNLIPMLSRSSADMGRMVANMERPPVPGFAPLRDTPAQLAADLKPALAAVPGAEAYAFDGEPILYALLREPLPTKFVFPSFLLSKLLAHTVGIDPLAELNRILAAKPMFIIRRTNPDDKDAATRNLDVYAAMNAALAADYTVWKRYDTMVVYRRKSAK</sequence>
<protein>
    <submittedName>
        <fullName evidence="10">Glycosyltransferase family 39 protein</fullName>
    </submittedName>
</protein>
<reference evidence="10" key="1">
    <citation type="journal article" date="2021" name="Microorganisms">
        <title>Acidisoma silvae sp. nov. and Acidisomacellulosilytica sp. nov., Two Acidophilic Bacteria Isolated from Decaying Wood, Hydrolyzing Cellulose and Producing Poly-3-hydroxybutyrate.</title>
        <authorList>
            <person name="Mieszkin S."/>
            <person name="Pouder E."/>
            <person name="Uroz S."/>
            <person name="Simon-Colin C."/>
            <person name="Alain K."/>
        </authorList>
    </citation>
    <scope>NUCLEOTIDE SEQUENCE</scope>
    <source>
        <strain evidence="10">HW T2.11</strain>
    </source>
</reference>
<feature type="transmembrane region" description="Helical" evidence="8">
    <location>
        <begin position="221"/>
        <end position="242"/>
    </location>
</feature>
<accession>A0A964DYG2</accession>
<dbReference type="InterPro" id="IPR038731">
    <property type="entry name" value="RgtA/B/C-like"/>
</dbReference>
<name>A0A964DYG2_9PROT</name>
<dbReference type="GO" id="GO:0009103">
    <property type="term" value="P:lipopolysaccharide biosynthetic process"/>
    <property type="evidence" value="ECO:0007669"/>
    <property type="project" value="UniProtKB-ARBA"/>
</dbReference>
<keyword evidence="6 8" id="KW-1133">Transmembrane helix</keyword>
<feature type="transmembrane region" description="Helical" evidence="8">
    <location>
        <begin position="143"/>
        <end position="162"/>
    </location>
</feature>
<feature type="transmembrane region" description="Helical" evidence="8">
    <location>
        <begin position="302"/>
        <end position="323"/>
    </location>
</feature>
<comment type="subcellular location">
    <subcellularLocation>
        <location evidence="1">Cell membrane</location>
        <topology evidence="1">Multi-pass membrane protein</topology>
    </subcellularLocation>
</comment>
<evidence type="ECO:0000256" key="8">
    <source>
        <dbReference type="SAM" id="Phobius"/>
    </source>
</evidence>
<evidence type="ECO:0000256" key="4">
    <source>
        <dbReference type="ARBA" id="ARBA00022679"/>
    </source>
</evidence>
<evidence type="ECO:0000256" key="7">
    <source>
        <dbReference type="ARBA" id="ARBA00023136"/>
    </source>
</evidence>